<feature type="domain" description="Thioredoxin" evidence="15">
    <location>
        <begin position="16"/>
        <end position="136"/>
    </location>
</feature>
<dbReference type="PRINTS" id="PR00421">
    <property type="entry name" value="THIOREDOXIN"/>
</dbReference>
<evidence type="ECO:0000256" key="2">
    <source>
        <dbReference type="ARBA" id="ARBA00004319"/>
    </source>
</evidence>
<dbReference type="InterPro" id="IPR005792">
    <property type="entry name" value="Prot_disulphide_isomerase"/>
</dbReference>
<comment type="similarity">
    <text evidence="3 12">Belongs to the protein disulfide isomerase family.</text>
</comment>
<dbReference type="InterPro" id="IPR005788">
    <property type="entry name" value="PDI_thioredoxin-like_dom"/>
</dbReference>
<dbReference type="FunCoup" id="H2ZN96">
    <property type="interactions" value="369"/>
</dbReference>
<keyword evidence="9 13" id="KW-0413">Isomerase</keyword>
<evidence type="ECO:0000256" key="13">
    <source>
        <dbReference type="RuleBase" id="RU361130"/>
    </source>
</evidence>
<dbReference type="PROSITE" id="PS51352">
    <property type="entry name" value="THIOREDOXIN_2"/>
    <property type="match status" value="2"/>
</dbReference>
<keyword evidence="10 11" id="KW-0676">Redox-active center</keyword>
<evidence type="ECO:0000256" key="11">
    <source>
        <dbReference type="PIRSR" id="PIRSR605792-51"/>
    </source>
</evidence>
<name>H2ZN96_CIOSA</name>
<dbReference type="Proteomes" id="UP000007875">
    <property type="component" value="Unassembled WGS sequence"/>
</dbReference>
<dbReference type="CDD" id="cd02981">
    <property type="entry name" value="PDI_b_family"/>
    <property type="match status" value="1"/>
</dbReference>
<feature type="compositionally biased region" description="Acidic residues" evidence="14">
    <location>
        <begin position="480"/>
        <end position="491"/>
    </location>
</feature>
<reference evidence="17" key="1">
    <citation type="submission" date="2003-08" db="EMBL/GenBank/DDBJ databases">
        <authorList>
            <person name="Birren B."/>
            <person name="Nusbaum C."/>
            <person name="Abebe A."/>
            <person name="Abouelleil A."/>
            <person name="Adekoya E."/>
            <person name="Ait-zahra M."/>
            <person name="Allen N."/>
            <person name="Allen T."/>
            <person name="An P."/>
            <person name="Anderson M."/>
            <person name="Anderson S."/>
            <person name="Arachchi H."/>
            <person name="Armbruster J."/>
            <person name="Bachantsang P."/>
            <person name="Baldwin J."/>
            <person name="Barry A."/>
            <person name="Bayul T."/>
            <person name="Blitshsteyn B."/>
            <person name="Bloom T."/>
            <person name="Blye J."/>
            <person name="Boguslavskiy L."/>
            <person name="Borowsky M."/>
            <person name="Boukhgalter B."/>
            <person name="Brunache A."/>
            <person name="Butler J."/>
            <person name="Calixte N."/>
            <person name="Calvo S."/>
            <person name="Camarata J."/>
            <person name="Campo K."/>
            <person name="Chang J."/>
            <person name="Cheshatsang Y."/>
            <person name="Citroen M."/>
            <person name="Collymore A."/>
            <person name="Considine T."/>
            <person name="Cook A."/>
            <person name="Cooke P."/>
            <person name="Corum B."/>
            <person name="Cuomo C."/>
            <person name="David R."/>
            <person name="Dawoe T."/>
            <person name="Degray S."/>
            <person name="Dodge S."/>
            <person name="Dooley K."/>
            <person name="Dorje P."/>
            <person name="Dorjee K."/>
            <person name="Dorris L."/>
            <person name="Duffey N."/>
            <person name="Dupes A."/>
            <person name="Elkins T."/>
            <person name="Engels R."/>
            <person name="Erickson J."/>
            <person name="Farina A."/>
            <person name="Faro S."/>
            <person name="Ferreira P."/>
            <person name="Fischer H."/>
            <person name="Fitzgerald M."/>
            <person name="Foley K."/>
            <person name="Gage D."/>
            <person name="Galagan J."/>
            <person name="Gearin G."/>
            <person name="Gnerre S."/>
            <person name="Gnirke A."/>
            <person name="Goyette A."/>
            <person name="Graham J."/>
            <person name="Grandbois E."/>
            <person name="Gyaltsen K."/>
            <person name="Hafez N."/>
            <person name="Hagopian D."/>
            <person name="Hagos B."/>
            <person name="Hall J."/>
            <person name="Hatcher B."/>
            <person name="Heller A."/>
            <person name="Higgins H."/>
            <person name="Honan T."/>
            <person name="Horn A."/>
            <person name="Houde N."/>
            <person name="Hughes L."/>
            <person name="Hulme W."/>
            <person name="Husby E."/>
            <person name="Iliev I."/>
            <person name="Jaffe D."/>
            <person name="Jones C."/>
            <person name="Kamal M."/>
            <person name="Kamat A."/>
            <person name="Kamvysselis M."/>
            <person name="Karlsson E."/>
            <person name="Kells C."/>
            <person name="Kieu A."/>
            <person name="Kisner P."/>
            <person name="Kodira C."/>
            <person name="Kulbokas E."/>
            <person name="Labutti K."/>
            <person name="Lama D."/>
            <person name="Landers T."/>
            <person name="Leger J."/>
            <person name="Levine S."/>
            <person name="Lewis D."/>
            <person name="Lewis T."/>
            <person name="Lindblad-toh K."/>
            <person name="Liu X."/>
            <person name="Lokyitsang T."/>
            <person name="Lokyitsang Y."/>
            <person name="Lucien O."/>
            <person name="Lui A."/>
            <person name="Ma L.J."/>
            <person name="Mabbitt R."/>
            <person name="Macdonald J."/>
            <person name="Maclean C."/>
            <person name="Major J."/>
            <person name="Manning J."/>
            <person name="Marabella R."/>
            <person name="Maru K."/>
            <person name="Matthews C."/>
            <person name="Mauceli E."/>
            <person name="Mccarthy M."/>
            <person name="Mcdonough S."/>
            <person name="Mcghee T."/>
            <person name="Meldrim J."/>
            <person name="Meneus L."/>
            <person name="Mesirov J."/>
            <person name="Mihalev A."/>
            <person name="Mihova T."/>
            <person name="Mikkelsen T."/>
            <person name="Mlenga V."/>
            <person name="Moru K."/>
            <person name="Mozes J."/>
            <person name="Mulrain L."/>
            <person name="Munson G."/>
            <person name="Naylor J."/>
            <person name="Newes C."/>
            <person name="Nguyen C."/>
            <person name="Nguyen N."/>
            <person name="Nguyen T."/>
            <person name="Nicol R."/>
            <person name="Nielsen C."/>
            <person name="Nizzari M."/>
            <person name="Norbu C."/>
            <person name="Norbu N."/>
            <person name="O'donnell P."/>
            <person name="Okoawo O."/>
            <person name="O'leary S."/>
            <person name="Omotosho B."/>
            <person name="O'neill K."/>
            <person name="Osman S."/>
            <person name="Parker S."/>
            <person name="Perrin D."/>
            <person name="Phunkhang P."/>
            <person name="Piqani B."/>
            <person name="Purcell S."/>
            <person name="Rachupka T."/>
            <person name="Ramasamy U."/>
            <person name="Rameau R."/>
            <person name="Ray V."/>
            <person name="Raymond C."/>
            <person name="Retta R."/>
            <person name="Richardson S."/>
            <person name="Rise C."/>
            <person name="Rodriguez J."/>
            <person name="Rogers J."/>
            <person name="Rogov P."/>
            <person name="Rutman M."/>
            <person name="Schupbach R."/>
            <person name="Seaman C."/>
            <person name="Settipalli S."/>
            <person name="Sharpe T."/>
            <person name="Sheridan J."/>
            <person name="Sherpa N."/>
            <person name="Shi J."/>
            <person name="Smirnov S."/>
            <person name="Smith C."/>
            <person name="Sougnez C."/>
            <person name="Spencer B."/>
            <person name="Stalker J."/>
            <person name="Stange-thomann N."/>
            <person name="Stavropoulos S."/>
            <person name="Stetson K."/>
            <person name="Stone C."/>
            <person name="Stone S."/>
            <person name="Stubbs M."/>
            <person name="Talamas J."/>
            <person name="Tchuinga P."/>
            <person name="Tenzing P."/>
            <person name="Tesfaye S."/>
            <person name="Theodore J."/>
            <person name="Thoulutsang Y."/>
            <person name="Topham K."/>
            <person name="Towey S."/>
            <person name="Tsamla T."/>
            <person name="Tsomo N."/>
            <person name="Vallee D."/>
            <person name="Vassiliev H."/>
            <person name="Venkataraman V."/>
            <person name="Vinson J."/>
            <person name="Vo A."/>
            <person name="Wade C."/>
            <person name="Wang S."/>
            <person name="Wangchuk T."/>
            <person name="Wangdi T."/>
            <person name="Whittaker C."/>
            <person name="Wilkinson J."/>
            <person name="Wu Y."/>
            <person name="Wyman D."/>
            <person name="Yadav S."/>
            <person name="Yang S."/>
            <person name="Yang X."/>
            <person name="Yeager S."/>
            <person name="Yee E."/>
            <person name="Young G."/>
            <person name="Zainoun J."/>
            <person name="Zembeck L."/>
            <person name="Zimmer A."/>
            <person name="Zody M."/>
            <person name="Lander E."/>
        </authorList>
    </citation>
    <scope>NUCLEOTIDE SEQUENCE [LARGE SCALE GENOMIC DNA]</scope>
</reference>
<feature type="region of interest" description="Disordered" evidence="14">
    <location>
        <begin position="474"/>
        <end position="497"/>
    </location>
</feature>
<dbReference type="InterPro" id="IPR036249">
    <property type="entry name" value="Thioredoxin-like_sf"/>
</dbReference>
<dbReference type="InterPro" id="IPR017937">
    <property type="entry name" value="Thioredoxin_CS"/>
</dbReference>
<comment type="subcellular location">
    <subcellularLocation>
        <location evidence="2">Endoplasmic reticulum lumen</location>
    </subcellularLocation>
</comment>
<dbReference type="STRING" id="51511.ENSCSAVP00000019062"/>
<reference evidence="16" key="3">
    <citation type="submission" date="2025-09" db="UniProtKB">
        <authorList>
            <consortium name="Ensembl"/>
        </authorList>
    </citation>
    <scope>IDENTIFICATION</scope>
</reference>
<dbReference type="SUPFAM" id="SSF52833">
    <property type="entry name" value="Thioredoxin-like"/>
    <property type="match status" value="4"/>
</dbReference>
<dbReference type="EC" id="5.3.4.1" evidence="4 13"/>
<dbReference type="FunFam" id="3.40.30.10:FF:000023">
    <property type="entry name" value="Protein disulfide-isomerase"/>
    <property type="match status" value="1"/>
</dbReference>
<dbReference type="GO" id="GO:0005788">
    <property type="term" value="C:endoplasmic reticulum lumen"/>
    <property type="evidence" value="ECO:0007669"/>
    <property type="project" value="UniProtKB-SubCell"/>
</dbReference>
<dbReference type="Pfam" id="PF00085">
    <property type="entry name" value="Thioredoxin"/>
    <property type="match status" value="2"/>
</dbReference>
<evidence type="ECO:0000256" key="7">
    <source>
        <dbReference type="ARBA" id="ARBA00022824"/>
    </source>
</evidence>
<protein>
    <recommendedName>
        <fullName evidence="4 13">Protein disulfide-isomerase</fullName>
        <ecNumber evidence="4 13">5.3.4.1</ecNumber>
    </recommendedName>
</protein>
<dbReference type="NCBIfam" id="TIGR01130">
    <property type="entry name" value="ER_PDI_fam"/>
    <property type="match status" value="1"/>
</dbReference>
<feature type="disulfide bond" description="Redox-active" evidence="11">
    <location>
        <begin position="58"/>
        <end position="61"/>
    </location>
</feature>
<reference evidence="16" key="2">
    <citation type="submission" date="2025-08" db="UniProtKB">
        <authorList>
            <consortium name="Ensembl"/>
        </authorList>
    </citation>
    <scope>IDENTIFICATION</scope>
</reference>
<dbReference type="FunFam" id="3.40.30.10:FF:000030">
    <property type="entry name" value="Protein disulfide-isomerase"/>
    <property type="match status" value="1"/>
</dbReference>
<dbReference type="OMA" id="FFGMKKD"/>
<dbReference type="InterPro" id="IPR013766">
    <property type="entry name" value="Thioredoxin_domain"/>
</dbReference>
<evidence type="ECO:0000256" key="10">
    <source>
        <dbReference type="ARBA" id="ARBA00023284"/>
    </source>
</evidence>
<feature type="domain" description="Thioredoxin" evidence="15">
    <location>
        <begin position="336"/>
        <end position="475"/>
    </location>
</feature>
<evidence type="ECO:0000256" key="6">
    <source>
        <dbReference type="ARBA" id="ARBA00022737"/>
    </source>
</evidence>
<dbReference type="GeneTree" id="ENSGT00940000168917"/>
<evidence type="ECO:0000256" key="5">
    <source>
        <dbReference type="ARBA" id="ARBA00022729"/>
    </source>
</evidence>
<dbReference type="GO" id="GO:0034976">
    <property type="term" value="P:response to endoplasmic reticulum stress"/>
    <property type="evidence" value="ECO:0007669"/>
    <property type="project" value="TreeGrafter"/>
</dbReference>
<keyword evidence="8 11" id="KW-1015">Disulfide bond</keyword>
<dbReference type="GO" id="GO:0006457">
    <property type="term" value="P:protein folding"/>
    <property type="evidence" value="ECO:0007669"/>
    <property type="project" value="TreeGrafter"/>
</dbReference>
<evidence type="ECO:0000256" key="14">
    <source>
        <dbReference type="SAM" id="MobiDB-lite"/>
    </source>
</evidence>
<dbReference type="InParanoid" id="H2ZN96"/>
<dbReference type="PANTHER" id="PTHR18929">
    <property type="entry name" value="PROTEIN DISULFIDE ISOMERASE"/>
    <property type="match status" value="1"/>
</dbReference>
<dbReference type="Ensembl" id="ENSCSAVT00000019269.1">
    <property type="protein sequence ID" value="ENSCSAVP00000019062.1"/>
    <property type="gene ID" value="ENSCSAVG00000011186.1"/>
</dbReference>
<dbReference type="Gene3D" id="3.40.30.10">
    <property type="entry name" value="Glutaredoxin"/>
    <property type="match status" value="4"/>
</dbReference>
<evidence type="ECO:0000256" key="1">
    <source>
        <dbReference type="ARBA" id="ARBA00001182"/>
    </source>
</evidence>
<evidence type="ECO:0000256" key="3">
    <source>
        <dbReference type="ARBA" id="ARBA00006347"/>
    </source>
</evidence>
<dbReference type="CDD" id="cd02982">
    <property type="entry name" value="PDI_b'_family"/>
    <property type="match status" value="1"/>
</dbReference>
<sequence>LIKLVLFSFLVGFVCADDRDAIPEVQEEENVLILTNDNFDAVVTENQHVLVEFYAPWCGHCKALAPEYAKAATSLKEEGSAVKLAKVDATVQSELGSRFKVQGYPTLKFFKGGKALEYGGGRQAADIVSWLKKKTGPPTVPLTTADEAQKFKDDNEVLVVGFFPDEKSDHMVNYVKVADAIDDVVFGVIHSADVAAASDIAENTVAVFKKFDEGRADYDGSMEDEEALTKFVKENQLRLVTEFTSETAPKIFGGDIQVHNLLFISKLNVESDGHLDAFTEAAKSFKGKVLFIYIDTDQEDNKRVMEFFGLAESDIPSYRIIKMSENMAKFKPDSPDLTTEAISAFTSKVVDGKVDRHLMSAELPEDWNKNPVTVLVGSNFQDVAYDKKKKVFVEFYAPWCGHCKSLAPIWEKLGEKYTDADDVVVAKMDSTANELSLFEISGFPTLKFFPAQRVIDYDGDRTVDAMAAFIDSNGEKVSESEGDGELEEVDEVGYRDI</sequence>
<keyword evidence="17" id="KW-1185">Reference proteome</keyword>
<dbReference type="Pfam" id="PF13848">
    <property type="entry name" value="Thioredoxin_6"/>
    <property type="match status" value="1"/>
</dbReference>
<dbReference type="eggNOG" id="KOG0190">
    <property type="taxonomic scope" value="Eukaryota"/>
</dbReference>
<evidence type="ECO:0000313" key="17">
    <source>
        <dbReference type="Proteomes" id="UP000007875"/>
    </source>
</evidence>
<evidence type="ECO:0000256" key="4">
    <source>
        <dbReference type="ARBA" id="ARBA00012723"/>
    </source>
</evidence>
<comment type="catalytic activity">
    <reaction evidence="1 13">
        <text>Catalyzes the rearrangement of -S-S- bonds in proteins.</text>
        <dbReference type="EC" id="5.3.4.1"/>
    </reaction>
</comment>
<dbReference type="PROSITE" id="PS00194">
    <property type="entry name" value="THIOREDOXIN_1"/>
    <property type="match status" value="2"/>
</dbReference>
<keyword evidence="6" id="KW-0677">Repeat</keyword>
<proteinExistence type="inferred from homology"/>
<dbReference type="FunFam" id="3.40.30.10:FF:000042">
    <property type="entry name" value="protein disulfide-isomerase A2"/>
    <property type="match status" value="1"/>
</dbReference>
<evidence type="ECO:0000256" key="12">
    <source>
        <dbReference type="RuleBase" id="RU004208"/>
    </source>
</evidence>
<organism evidence="16 17">
    <name type="scientific">Ciona savignyi</name>
    <name type="common">Pacific transparent sea squirt</name>
    <dbReference type="NCBI Taxonomy" id="51511"/>
    <lineage>
        <taxon>Eukaryota</taxon>
        <taxon>Metazoa</taxon>
        <taxon>Chordata</taxon>
        <taxon>Tunicata</taxon>
        <taxon>Ascidiacea</taxon>
        <taxon>Phlebobranchia</taxon>
        <taxon>Cionidae</taxon>
        <taxon>Ciona</taxon>
    </lineage>
</organism>
<evidence type="ECO:0000313" key="16">
    <source>
        <dbReference type="Ensembl" id="ENSCSAVP00000019062.1"/>
    </source>
</evidence>
<dbReference type="CDD" id="cd02961">
    <property type="entry name" value="PDI_a_family"/>
    <property type="match status" value="1"/>
</dbReference>
<dbReference type="CDD" id="cd02995">
    <property type="entry name" value="PDI_a_PDI_a'_C"/>
    <property type="match status" value="1"/>
</dbReference>
<evidence type="ECO:0000256" key="8">
    <source>
        <dbReference type="ARBA" id="ARBA00023157"/>
    </source>
</evidence>
<accession>H2ZN96</accession>
<dbReference type="FunFam" id="3.40.30.10:FF:000027">
    <property type="entry name" value="protein disulfide-isomerase A2"/>
    <property type="match status" value="1"/>
</dbReference>
<feature type="disulfide bond" description="Redox-active" evidence="11">
    <location>
        <begin position="400"/>
        <end position="403"/>
    </location>
</feature>
<feature type="chain" id="PRO_5005134156" description="Protein disulfide-isomerase" evidence="13">
    <location>
        <begin position="17"/>
        <end position="497"/>
    </location>
</feature>
<evidence type="ECO:0000259" key="15">
    <source>
        <dbReference type="PROSITE" id="PS51352"/>
    </source>
</evidence>
<dbReference type="PANTHER" id="PTHR18929:SF240">
    <property type="entry name" value="PROTEIN DISULFIDE-ISOMERASE"/>
    <property type="match status" value="1"/>
</dbReference>
<feature type="signal peptide" evidence="13">
    <location>
        <begin position="1"/>
        <end position="16"/>
    </location>
</feature>
<evidence type="ECO:0000256" key="9">
    <source>
        <dbReference type="ARBA" id="ARBA00023235"/>
    </source>
</evidence>
<keyword evidence="7" id="KW-0256">Endoplasmic reticulum</keyword>
<keyword evidence="5 13" id="KW-0732">Signal</keyword>
<dbReference type="AlphaFoldDB" id="H2ZN96"/>
<dbReference type="GO" id="GO:0003756">
    <property type="term" value="F:protein disulfide isomerase activity"/>
    <property type="evidence" value="ECO:0007669"/>
    <property type="project" value="UniProtKB-EC"/>
</dbReference>
<dbReference type="NCBIfam" id="TIGR01126">
    <property type="entry name" value="pdi_dom"/>
    <property type="match status" value="2"/>
</dbReference>